<evidence type="ECO:0000256" key="1">
    <source>
        <dbReference type="SAM" id="Coils"/>
    </source>
</evidence>
<proteinExistence type="predicted"/>
<comment type="caution">
    <text evidence="2">The sequence shown here is derived from an EMBL/GenBank/DDBJ whole genome shotgun (WGS) entry which is preliminary data.</text>
</comment>
<sequence>MTPFEQYRTFLLNEHDPAVESLRDLTLALHNSHAYQWRARDLSDYDSNHLEVAWQLMASFQRHGDEDPSFREIAAEIVVQRRRALEQAIATVKQDAVRVREAIATLSAQAEKHDGNELLAERNRELLELETELGIMNERLEKLV</sequence>
<protein>
    <submittedName>
        <fullName evidence="2">Uncharacterized protein</fullName>
    </submittedName>
</protein>
<evidence type="ECO:0000313" key="3">
    <source>
        <dbReference type="Proteomes" id="UP000281975"/>
    </source>
</evidence>
<dbReference type="OrthoDB" id="7028209at2"/>
<keyword evidence="3" id="KW-1185">Reference proteome</keyword>
<dbReference type="AlphaFoldDB" id="A0A420WX89"/>
<evidence type="ECO:0000313" key="2">
    <source>
        <dbReference type="EMBL" id="RKR04369.1"/>
    </source>
</evidence>
<keyword evidence="1" id="KW-0175">Coiled coil</keyword>
<reference evidence="2 3" key="1">
    <citation type="submission" date="2018-10" db="EMBL/GenBank/DDBJ databases">
        <title>Genomic Encyclopedia of Type Strains, Phase IV (KMG-IV): sequencing the most valuable type-strain genomes for metagenomic binning, comparative biology and taxonomic classification.</title>
        <authorList>
            <person name="Goeker M."/>
        </authorList>
    </citation>
    <scope>NUCLEOTIDE SEQUENCE [LARGE SCALE GENOMIC DNA]</scope>
    <source>
        <strain evidence="2 3">DSM 23229</strain>
    </source>
</reference>
<dbReference type="EMBL" id="RBIN01000004">
    <property type="protein sequence ID" value="RKR04369.1"/>
    <property type="molecule type" value="Genomic_DNA"/>
</dbReference>
<dbReference type="RefSeq" id="WP_121172530.1">
    <property type="nucleotide sequence ID" value="NZ_RBIN01000004.1"/>
</dbReference>
<name>A0A420WX89_9GAMM</name>
<feature type="coiled-coil region" evidence="1">
    <location>
        <begin position="82"/>
        <end position="139"/>
    </location>
</feature>
<gene>
    <name evidence="2" type="ORF">C7446_1576</name>
</gene>
<accession>A0A420WX89</accession>
<organism evidence="2 3">
    <name type="scientific">Kushneria sinocarnis</name>
    <dbReference type="NCBI Taxonomy" id="595502"/>
    <lineage>
        <taxon>Bacteria</taxon>
        <taxon>Pseudomonadati</taxon>
        <taxon>Pseudomonadota</taxon>
        <taxon>Gammaproteobacteria</taxon>
        <taxon>Oceanospirillales</taxon>
        <taxon>Halomonadaceae</taxon>
        <taxon>Kushneria</taxon>
    </lineage>
</organism>
<dbReference type="Proteomes" id="UP000281975">
    <property type="component" value="Unassembled WGS sequence"/>
</dbReference>